<name>A0A6C0JTM8_9ZZZZ</name>
<evidence type="ECO:0000313" key="1">
    <source>
        <dbReference type="EMBL" id="QHU08909.1"/>
    </source>
</evidence>
<proteinExistence type="predicted"/>
<dbReference type="EMBL" id="MN740699">
    <property type="protein sequence ID" value="QHU08909.1"/>
    <property type="molecule type" value="Genomic_DNA"/>
</dbReference>
<organism evidence="1">
    <name type="scientific">viral metagenome</name>
    <dbReference type="NCBI Taxonomy" id="1070528"/>
    <lineage>
        <taxon>unclassified sequences</taxon>
        <taxon>metagenomes</taxon>
        <taxon>organismal metagenomes</taxon>
    </lineage>
</organism>
<accession>A0A6C0JTM8</accession>
<reference evidence="1" key="1">
    <citation type="journal article" date="2020" name="Nature">
        <title>Giant virus diversity and host interactions through global metagenomics.</title>
        <authorList>
            <person name="Schulz F."/>
            <person name="Roux S."/>
            <person name="Paez-Espino D."/>
            <person name="Jungbluth S."/>
            <person name="Walsh D.A."/>
            <person name="Denef V.J."/>
            <person name="McMahon K.D."/>
            <person name="Konstantinidis K.T."/>
            <person name="Eloe-Fadrosh E.A."/>
            <person name="Kyrpides N.C."/>
            <person name="Woyke T."/>
        </authorList>
    </citation>
    <scope>NUCLEOTIDE SEQUENCE</scope>
    <source>
        <strain evidence="1">GVMAG-S-1064190-84</strain>
    </source>
</reference>
<dbReference type="AlphaFoldDB" id="A0A6C0JTM8"/>
<sequence>MHQYTYISSTITELIPALCFNNKFLPKDYTEIEPFFEELNLNEKKSRKTFVSDYSVSVGKNLVLNKNKLSPEIRDSKFQNCYGILEYLYTINDAKPIKNCVWGAYDKPLNIDKNHPGDIFITFNNGDVSGISIKAGTQHTIEPRLNSRLKSTLLKPVWMQVIPNSLYEMKQELWTKIYSNVPELSNTVNADNYIQFDSRNIIRPNKSLIDSLVTFQEKNPVHFDEMYWELLRICNSRMIGYINNHQKTSLNWIKSEFRINQSNSSQIPIVLLKAINNKYTICNDNLAKCITDTKNVNAYLNPESKQSWYIDLEAIDYKQSLNMVIRSDSDFRREKPKGKLGAFMNLKLQYKGCK</sequence>
<protein>
    <submittedName>
        <fullName evidence="1">Uncharacterized protein</fullName>
    </submittedName>
</protein>